<dbReference type="EC" id="3.6.1.-" evidence="2"/>
<dbReference type="Gene3D" id="3.40.50.300">
    <property type="entry name" value="P-loop containing nucleotide triphosphate hydrolases"/>
    <property type="match status" value="1"/>
</dbReference>
<dbReference type="PANTHER" id="PTHR43581">
    <property type="entry name" value="ATP/GTP PHOSPHATASE"/>
    <property type="match status" value="1"/>
</dbReference>
<keyword evidence="3" id="KW-1185">Reference proteome</keyword>
<dbReference type="Pfam" id="PF13304">
    <property type="entry name" value="AAA_21"/>
    <property type="match status" value="1"/>
</dbReference>
<keyword evidence="2" id="KW-0378">Hydrolase</keyword>
<dbReference type="InterPro" id="IPR003959">
    <property type="entry name" value="ATPase_AAA_core"/>
</dbReference>
<dbReference type="PANTHER" id="PTHR43581:SF4">
    <property type="entry name" value="ATP_GTP PHOSPHATASE"/>
    <property type="match status" value="1"/>
</dbReference>
<dbReference type="GO" id="GO:0016787">
    <property type="term" value="F:hydrolase activity"/>
    <property type="evidence" value="ECO:0007669"/>
    <property type="project" value="UniProtKB-KW"/>
</dbReference>
<dbReference type="InterPro" id="IPR051396">
    <property type="entry name" value="Bact_Antivir_Def_Nuclease"/>
</dbReference>
<protein>
    <submittedName>
        <fullName evidence="2">ATP/GTP phosphatase</fullName>
        <ecNumber evidence="2">3.6.1.-</ecNumber>
    </submittedName>
</protein>
<evidence type="ECO:0000313" key="2">
    <source>
        <dbReference type="EMBL" id="CAH0539807.1"/>
    </source>
</evidence>
<organism evidence="2 3">
    <name type="scientific">Vibrio marisflavi CECT 7928</name>
    <dbReference type="NCBI Taxonomy" id="634439"/>
    <lineage>
        <taxon>Bacteria</taxon>
        <taxon>Pseudomonadati</taxon>
        <taxon>Pseudomonadota</taxon>
        <taxon>Gammaproteobacteria</taxon>
        <taxon>Vibrionales</taxon>
        <taxon>Vibrionaceae</taxon>
        <taxon>Vibrio</taxon>
    </lineage>
</organism>
<accession>A0ABM9A5D8</accession>
<evidence type="ECO:0000259" key="1">
    <source>
        <dbReference type="Pfam" id="PF13304"/>
    </source>
</evidence>
<sequence>MIESIYLDNYKKFVDFELNNLKTINVISGSNNTGKTSILEALFFLCDRLSPDNMLRQYTIRNVKSYTINSQGQMWQMIFNDYDLTKKITIKITDSNGNEEVATYNHLDKANNEIISIQNQSVNSSNIVSTSSADISSLHSEFEINKKKCGDTYFYIRDNKLALSHKDLKLSDLTKVAIFVNSTSNATNKEDMDRLGKLIVNRRIEDIIASLQIIEPKLKSINIIPEANMPTVYCDTGLSRQYPLYHMGEGISKFLSILISICSVQNGLVCIDELENGIHYSLFPKVWGIIDKLAKDNNNQIFVTTHNHDLLKGLNTFCQESKDSSVEFIRIDETKSGLVAKNYDSEMLSAAMDRQWEIR</sequence>
<dbReference type="EMBL" id="CAKLDM010000002">
    <property type="protein sequence ID" value="CAH0539807.1"/>
    <property type="molecule type" value="Genomic_DNA"/>
</dbReference>
<name>A0ABM9A5D8_9VIBR</name>
<feature type="domain" description="ATPase AAA-type core" evidence="1">
    <location>
        <begin position="24"/>
        <end position="307"/>
    </location>
</feature>
<dbReference type="Proteomes" id="UP000838748">
    <property type="component" value="Unassembled WGS sequence"/>
</dbReference>
<evidence type="ECO:0000313" key="3">
    <source>
        <dbReference type="Proteomes" id="UP000838748"/>
    </source>
</evidence>
<proteinExistence type="predicted"/>
<comment type="caution">
    <text evidence="2">The sequence shown here is derived from an EMBL/GenBank/DDBJ whole genome shotgun (WGS) entry which is preliminary data.</text>
</comment>
<dbReference type="RefSeq" id="WP_237361887.1">
    <property type="nucleotide sequence ID" value="NZ_CAKLDM010000002.1"/>
</dbReference>
<dbReference type="SUPFAM" id="SSF52540">
    <property type="entry name" value="P-loop containing nucleoside triphosphate hydrolases"/>
    <property type="match status" value="1"/>
</dbReference>
<reference evidence="2" key="1">
    <citation type="submission" date="2021-11" db="EMBL/GenBank/DDBJ databases">
        <authorList>
            <person name="Rodrigo-Torres L."/>
            <person name="Arahal R. D."/>
            <person name="Lucena T."/>
        </authorList>
    </citation>
    <scope>NUCLEOTIDE SEQUENCE</scope>
    <source>
        <strain evidence="2">CECT 7928</strain>
    </source>
</reference>
<gene>
    <name evidence="2" type="ORF">VMF7928_02464</name>
</gene>
<dbReference type="InterPro" id="IPR027417">
    <property type="entry name" value="P-loop_NTPase"/>
</dbReference>